<proteinExistence type="predicted"/>
<evidence type="ECO:0000313" key="2">
    <source>
        <dbReference type="EMBL" id="OWF54155.1"/>
    </source>
</evidence>
<comment type="caution">
    <text evidence="2">The sequence shown here is derived from an EMBL/GenBank/DDBJ whole genome shotgun (WGS) entry which is preliminary data.</text>
</comment>
<dbReference type="EMBL" id="NEDP02005414">
    <property type="protein sequence ID" value="OWF41269.1"/>
    <property type="molecule type" value="Genomic_DNA"/>
</dbReference>
<evidence type="ECO:0000313" key="3">
    <source>
        <dbReference type="Proteomes" id="UP000242188"/>
    </source>
</evidence>
<accession>A0A210QZQ7</accession>
<gene>
    <name evidence="1" type="ORF">KP79_PYT02212</name>
    <name evidence="2" type="ORF">KP79_PYT18901</name>
</gene>
<reference evidence="2 3" key="1">
    <citation type="journal article" date="2017" name="Nat. Ecol. Evol.">
        <title>Scallop genome provides insights into evolution of bilaterian karyotype and development.</title>
        <authorList>
            <person name="Wang S."/>
            <person name="Zhang J."/>
            <person name="Jiao W."/>
            <person name="Li J."/>
            <person name="Xun X."/>
            <person name="Sun Y."/>
            <person name="Guo X."/>
            <person name="Huan P."/>
            <person name="Dong B."/>
            <person name="Zhang L."/>
            <person name="Hu X."/>
            <person name="Sun X."/>
            <person name="Wang J."/>
            <person name="Zhao C."/>
            <person name="Wang Y."/>
            <person name="Wang D."/>
            <person name="Huang X."/>
            <person name="Wang R."/>
            <person name="Lv J."/>
            <person name="Li Y."/>
            <person name="Zhang Z."/>
            <person name="Liu B."/>
            <person name="Lu W."/>
            <person name="Hui Y."/>
            <person name="Liang J."/>
            <person name="Zhou Z."/>
            <person name="Hou R."/>
            <person name="Li X."/>
            <person name="Liu Y."/>
            <person name="Li H."/>
            <person name="Ning X."/>
            <person name="Lin Y."/>
            <person name="Zhao L."/>
            <person name="Xing Q."/>
            <person name="Dou J."/>
            <person name="Li Y."/>
            <person name="Mao J."/>
            <person name="Guo H."/>
            <person name="Dou H."/>
            <person name="Li T."/>
            <person name="Mu C."/>
            <person name="Jiang W."/>
            <person name="Fu Q."/>
            <person name="Fu X."/>
            <person name="Miao Y."/>
            <person name="Liu J."/>
            <person name="Yu Q."/>
            <person name="Li R."/>
            <person name="Liao H."/>
            <person name="Li X."/>
            <person name="Kong Y."/>
            <person name="Jiang Z."/>
            <person name="Chourrout D."/>
            <person name="Li R."/>
            <person name="Bao Z."/>
        </authorList>
    </citation>
    <scope>NUCLEOTIDE SEQUENCE [LARGE SCALE GENOMIC DNA]</scope>
    <source>
        <strain evidence="2 3">PY_sf001</strain>
    </source>
</reference>
<keyword evidence="3" id="KW-1185">Reference proteome</keyword>
<dbReference type="Proteomes" id="UP000242188">
    <property type="component" value="Unassembled WGS sequence"/>
</dbReference>
<evidence type="ECO:0000313" key="1">
    <source>
        <dbReference type="EMBL" id="OWF41269.1"/>
    </source>
</evidence>
<sequence>MVYFFNFPTCHPNFGNLIYCIILPLAMGQYESLTVSGYQPLTEFSASMGEGERFSVTLVVNEEQRNAISQLFQEKHWEYSEKNNEGDCQEESASMTPDTSNQVTCSGFTIPQDTDSDECQYCLCRPCITNERNKQQWWELRENPQNRKNNIHRKELYKRFWTMLYHRGAWGDQRYQDKKKQALGIQTMGGEPVWHRRDIMPDCVIKLVRFWFPNPDSMEYMGHLWE</sequence>
<dbReference type="AlphaFoldDB" id="A0A210QZQ7"/>
<name>A0A210QZQ7_MIZYE</name>
<protein>
    <submittedName>
        <fullName evidence="2">Uncharacterized protein</fullName>
    </submittedName>
</protein>
<organism evidence="2 3">
    <name type="scientific">Mizuhopecten yessoensis</name>
    <name type="common">Japanese scallop</name>
    <name type="synonym">Patinopecten yessoensis</name>
    <dbReference type="NCBI Taxonomy" id="6573"/>
    <lineage>
        <taxon>Eukaryota</taxon>
        <taxon>Metazoa</taxon>
        <taxon>Spiralia</taxon>
        <taxon>Lophotrochozoa</taxon>
        <taxon>Mollusca</taxon>
        <taxon>Bivalvia</taxon>
        <taxon>Autobranchia</taxon>
        <taxon>Pteriomorphia</taxon>
        <taxon>Pectinida</taxon>
        <taxon>Pectinoidea</taxon>
        <taxon>Pectinidae</taxon>
        <taxon>Mizuhopecten</taxon>
    </lineage>
</organism>
<dbReference type="EMBL" id="NEDP02001154">
    <property type="protein sequence ID" value="OWF54155.1"/>
    <property type="molecule type" value="Genomic_DNA"/>
</dbReference>